<evidence type="ECO:0000313" key="3">
    <source>
        <dbReference type="EMBL" id="OSO97732.1"/>
    </source>
</evidence>
<organism evidence="3 4">
    <name type="scientific">Halorubrum ezzemoulense DSM 17463</name>
    <dbReference type="NCBI Taxonomy" id="1121945"/>
    <lineage>
        <taxon>Archaea</taxon>
        <taxon>Methanobacteriati</taxon>
        <taxon>Methanobacteriota</taxon>
        <taxon>Stenosarchaea group</taxon>
        <taxon>Halobacteria</taxon>
        <taxon>Halobacteriales</taxon>
        <taxon>Haloferacaceae</taxon>
        <taxon>Halorubrum</taxon>
    </lineage>
</organism>
<dbReference type="AlphaFoldDB" id="A0A1X4GKL3"/>
<gene>
    <name evidence="3" type="ORF">B9H04_11835</name>
</gene>
<name>A0A1X4GKL3_HALEZ</name>
<dbReference type="EMBL" id="NEDJ01000042">
    <property type="protein sequence ID" value="OSO97732.1"/>
    <property type="molecule type" value="Genomic_DNA"/>
</dbReference>
<keyword evidence="2" id="KW-0812">Transmembrane</keyword>
<evidence type="ECO:0000256" key="1">
    <source>
        <dbReference type="SAM" id="MobiDB-lite"/>
    </source>
</evidence>
<feature type="transmembrane region" description="Helical" evidence="2">
    <location>
        <begin position="6"/>
        <end position="28"/>
    </location>
</feature>
<evidence type="ECO:0000313" key="4">
    <source>
        <dbReference type="Proteomes" id="UP000193587"/>
    </source>
</evidence>
<sequence>MVLSASAVSLVSVSVTVLMVAAMLYLVWGSLDSDIHTPSPGSEDHPELDDDGDDNDEASGELPDGNAA</sequence>
<dbReference type="STRING" id="1121945.GCA_000421805_02151"/>
<proteinExistence type="predicted"/>
<dbReference type="Proteomes" id="UP000193587">
    <property type="component" value="Unassembled WGS sequence"/>
</dbReference>
<evidence type="ECO:0000256" key="2">
    <source>
        <dbReference type="SAM" id="Phobius"/>
    </source>
</evidence>
<dbReference type="GeneID" id="301361250"/>
<feature type="compositionally biased region" description="Acidic residues" evidence="1">
    <location>
        <begin position="46"/>
        <end position="59"/>
    </location>
</feature>
<dbReference type="RefSeq" id="WP_049931998.1">
    <property type="nucleotide sequence ID" value="NZ_ATXS01000008.1"/>
</dbReference>
<comment type="caution">
    <text evidence="3">The sequence shown here is derived from an EMBL/GenBank/DDBJ whole genome shotgun (WGS) entry which is preliminary data.</text>
</comment>
<feature type="region of interest" description="Disordered" evidence="1">
    <location>
        <begin position="35"/>
        <end position="68"/>
    </location>
</feature>
<accession>A0A1X4GKL3</accession>
<protein>
    <submittedName>
        <fullName evidence="3">Uncharacterized protein</fullName>
    </submittedName>
</protein>
<keyword evidence="2" id="KW-1133">Transmembrane helix</keyword>
<keyword evidence="2" id="KW-0472">Membrane</keyword>
<reference evidence="3 4" key="1">
    <citation type="submission" date="2017-04" db="EMBL/GenBank/DDBJ databases">
        <title>MLSA of the genus Halorubrum.</title>
        <authorList>
            <person name="De La Haba R."/>
            <person name="Sanchez-Porro C."/>
            <person name="Infante-Dominguez C."/>
            <person name="Ventosa A."/>
        </authorList>
    </citation>
    <scope>NUCLEOTIDE SEQUENCE [LARGE SCALE GENOMIC DNA]</scope>
    <source>
        <strain evidence="3 4">DSM 17463</strain>
    </source>
</reference>